<evidence type="ECO:0000313" key="15">
    <source>
        <dbReference type="EMBL" id="KAB1199907.1"/>
    </source>
</evidence>
<dbReference type="AlphaFoldDB" id="A0A6A1UJD2"/>
<evidence type="ECO:0000256" key="3">
    <source>
        <dbReference type="ARBA" id="ARBA00004556"/>
    </source>
</evidence>
<evidence type="ECO:0000256" key="8">
    <source>
        <dbReference type="ARBA" id="ARBA00022801"/>
    </source>
</evidence>
<evidence type="ECO:0000256" key="10">
    <source>
        <dbReference type="ARBA" id="ARBA00022990"/>
    </source>
</evidence>
<dbReference type="PIRSF" id="PIRSF017179">
    <property type="entry name" value="RISC-Tudor-SN"/>
    <property type="match status" value="1"/>
</dbReference>
<dbReference type="GO" id="GO:0010372">
    <property type="term" value="P:positive regulation of gibberellin biosynthetic process"/>
    <property type="evidence" value="ECO:0007669"/>
    <property type="project" value="UniProtKB-ARBA"/>
</dbReference>
<evidence type="ECO:0000259" key="13">
    <source>
        <dbReference type="PROSITE" id="PS50304"/>
    </source>
</evidence>
<dbReference type="FunFam" id="2.40.50.90:FF:000010">
    <property type="entry name" value="Ribonuclease"/>
    <property type="match status" value="1"/>
</dbReference>
<dbReference type="PANTHER" id="PTHR12302:SF2">
    <property type="entry name" value="STAPHYLOCOCCAL NUCLEASE DOMAIN-CONTAINING PROTEIN 1"/>
    <property type="match status" value="1"/>
</dbReference>
<dbReference type="CDD" id="cd20443">
    <property type="entry name" value="Tudor_AtTudor1-like"/>
    <property type="match status" value="1"/>
</dbReference>
<dbReference type="InterPro" id="IPR016685">
    <property type="entry name" value="Silence_cplx_Nase-comp_TudorSN"/>
</dbReference>
<accession>A0A6A1UJD2</accession>
<comment type="function">
    <text evidence="11">Cytoprotective ribonuclease (RNase) required for resistance to abiotic stresses, acting as a positive regulator of mRNA decapping during stress.</text>
</comment>
<evidence type="ECO:0000259" key="14">
    <source>
        <dbReference type="PROSITE" id="PS50830"/>
    </source>
</evidence>
<dbReference type="EMBL" id="RXIC02000396">
    <property type="protein sequence ID" value="KAB1199907.1"/>
    <property type="molecule type" value="Genomic_DNA"/>
</dbReference>
<name>A0A6A1UJD2_9ROSI</name>
<feature type="domain" description="TNase-like" evidence="14">
    <location>
        <begin position="464"/>
        <end position="591"/>
    </location>
</feature>
<evidence type="ECO:0000256" key="12">
    <source>
        <dbReference type="SAM" id="MobiDB-lite"/>
    </source>
</evidence>
<dbReference type="InterPro" id="IPR016071">
    <property type="entry name" value="Staphylococal_nuclease_OB-fold"/>
</dbReference>
<dbReference type="InterPro" id="IPR047395">
    <property type="entry name" value="Tudor_AtTudor1-like"/>
</dbReference>
<evidence type="ECO:0000256" key="9">
    <source>
        <dbReference type="ARBA" id="ARBA00022824"/>
    </source>
</evidence>
<dbReference type="Gene3D" id="2.30.30.140">
    <property type="match status" value="1"/>
</dbReference>
<keyword evidence="5" id="KW-0597">Phosphoprotein</keyword>
<dbReference type="SMART" id="SM00318">
    <property type="entry name" value="SNc"/>
    <property type="match status" value="3"/>
</dbReference>
<dbReference type="GO" id="GO:0004518">
    <property type="term" value="F:nuclease activity"/>
    <property type="evidence" value="ECO:0007669"/>
    <property type="project" value="UniProtKB-KW"/>
</dbReference>
<comment type="caution">
    <text evidence="15">The sequence shown here is derived from an EMBL/GenBank/DDBJ whole genome shotgun (WGS) entry which is preliminary data.</text>
</comment>
<dbReference type="Pfam" id="PF00567">
    <property type="entry name" value="TUDOR"/>
    <property type="match status" value="1"/>
</dbReference>
<keyword evidence="4 11" id="KW-0963">Cytoplasm</keyword>
<keyword evidence="9" id="KW-0256">Endoplasmic reticulum</keyword>
<keyword evidence="6" id="KW-0540">Nuclease</keyword>
<dbReference type="FunFam" id="2.40.50.90:FF:000018">
    <property type="entry name" value="Ribonuclease"/>
    <property type="match status" value="1"/>
</dbReference>
<evidence type="ECO:0000256" key="5">
    <source>
        <dbReference type="ARBA" id="ARBA00022553"/>
    </source>
</evidence>
<dbReference type="OrthoDB" id="10023235at2759"/>
<evidence type="ECO:0000256" key="7">
    <source>
        <dbReference type="ARBA" id="ARBA00022737"/>
    </source>
</evidence>
<feature type="domain" description="TNase-like" evidence="14">
    <location>
        <begin position="181"/>
        <end position="303"/>
    </location>
</feature>
<dbReference type="GO" id="GO:0009651">
    <property type="term" value="P:response to salt stress"/>
    <property type="evidence" value="ECO:0007669"/>
    <property type="project" value="UniProtKB-ARBA"/>
</dbReference>
<reference evidence="15 16" key="1">
    <citation type="journal article" date="2019" name="Plant Biotechnol. J.">
        <title>The red bayberry genome and genetic basis of sex determination.</title>
        <authorList>
            <person name="Jia H.M."/>
            <person name="Jia H.J."/>
            <person name="Cai Q.L."/>
            <person name="Wang Y."/>
            <person name="Zhao H.B."/>
            <person name="Yang W.F."/>
            <person name="Wang G.Y."/>
            <person name="Li Y.H."/>
            <person name="Zhan D.L."/>
            <person name="Shen Y.T."/>
            <person name="Niu Q.F."/>
            <person name="Chang L."/>
            <person name="Qiu J."/>
            <person name="Zhao L."/>
            <person name="Xie H.B."/>
            <person name="Fu W.Y."/>
            <person name="Jin J."/>
            <person name="Li X.W."/>
            <person name="Jiao Y."/>
            <person name="Zhou C.C."/>
            <person name="Tu T."/>
            <person name="Chai C.Y."/>
            <person name="Gao J.L."/>
            <person name="Fan L.J."/>
            <person name="van de Weg E."/>
            <person name="Wang J.Y."/>
            <person name="Gao Z.S."/>
        </authorList>
    </citation>
    <scope>NUCLEOTIDE SEQUENCE [LARGE SCALE GENOMIC DNA]</scope>
    <source>
        <tissue evidence="15">Leaves</tissue>
    </source>
</reference>
<dbReference type="GO" id="GO:0005829">
    <property type="term" value="C:cytosol"/>
    <property type="evidence" value="ECO:0007669"/>
    <property type="project" value="UniProtKB-UniRule"/>
</dbReference>
<evidence type="ECO:0000256" key="2">
    <source>
        <dbReference type="ARBA" id="ARBA00004463"/>
    </source>
</evidence>
<dbReference type="Proteomes" id="UP000516437">
    <property type="component" value="Unassembled WGS sequence"/>
</dbReference>
<dbReference type="GO" id="GO:0005783">
    <property type="term" value="C:endoplasmic reticulum"/>
    <property type="evidence" value="ECO:0007669"/>
    <property type="project" value="UniProtKB-SubCell"/>
</dbReference>
<gene>
    <name evidence="15" type="ORF">CJ030_MR0G009073</name>
</gene>
<dbReference type="FunFam" id="2.30.30.140:FF:000018">
    <property type="entry name" value="Serine/threonine-protein kinase 31"/>
    <property type="match status" value="1"/>
</dbReference>
<dbReference type="InterPro" id="IPR002999">
    <property type="entry name" value="Tudor"/>
</dbReference>
<evidence type="ECO:0000313" key="16">
    <source>
        <dbReference type="Proteomes" id="UP000516437"/>
    </source>
</evidence>
<dbReference type="PANTHER" id="PTHR12302">
    <property type="entry name" value="EBNA2 BINDING PROTEIN P100"/>
    <property type="match status" value="1"/>
</dbReference>
<dbReference type="Gene3D" id="2.40.50.90">
    <property type="match status" value="5"/>
</dbReference>
<dbReference type="SUPFAM" id="SSF63748">
    <property type="entry name" value="Tudor/PWWP/MBT"/>
    <property type="match status" value="1"/>
</dbReference>
<dbReference type="SUPFAM" id="SSF50199">
    <property type="entry name" value="Staphylococcal nuclease"/>
    <property type="match status" value="5"/>
</dbReference>
<dbReference type="SMR" id="A0A6A1UJD2"/>
<organism evidence="15 16">
    <name type="scientific">Morella rubra</name>
    <name type="common">Chinese bayberry</name>
    <dbReference type="NCBI Taxonomy" id="262757"/>
    <lineage>
        <taxon>Eukaryota</taxon>
        <taxon>Viridiplantae</taxon>
        <taxon>Streptophyta</taxon>
        <taxon>Embryophyta</taxon>
        <taxon>Tracheophyta</taxon>
        <taxon>Spermatophyta</taxon>
        <taxon>Magnoliopsida</taxon>
        <taxon>eudicotyledons</taxon>
        <taxon>Gunneridae</taxon>
        <taxon>Pentapetalae</taxon>
        <taxon>rosids</taxon>
        <taxon>fabids</taxon>
        <taxon>Fagales</taxon>
        <taxon>Myricaceae</taxon>
        <taxon>Morella</taxon>
    </lineage>
</organism>
<dbReference type="PROSITE" id="PS50830">
    <property type="entry name" value="TNASE_3"/>
    <property type="match status" value="4"/>
</dbReference>
<feature type="domain" description="TNase-like" evidence="14">
    <location>
        <begin position="10"/>
        <end position="151"/>
    </location>
</feature>
<feature type="domain" description="Tudor" evidence="13">
    <location>
        <begin position="665"/>
        <end position="730"/>
    </location>
</feature>
<comment type="subcellular location">
    <subcellularLocation>
        <location evidence="3">Cytoplasm</location>
        <location evidence="3">Perinuclear region</location>
    </subcellularLocation>
    <subcellularLocation>
        <location evidence="2">Cytoplasmic granule</location>
    </subcellularLocation>
    <subcellularLocation>
        <location evidence="1">Endoplasmic reticulum</location>
    </subcellularLocation>
</comment>
<dbReference type="GO" id="GO:0003729">
    <property type="term" value="F:mRNA binding"/>
    <property type="evidence" value="ECO:0007669"/>
    <property type="project" value="UniProtKB-ARBA"/>
</dbReference>
<dbReference type="GO" id="GO:0016787">
    <property type="term" value="F:hydrolase activity"/>
    <property type="evidence" value="ECO:0007669"/>
    <property type="project" value="UniProtKB-KW"/>
</dbReference>
<dbReference type="PROSITE" id="PS50304">
    <property type="entry name" value="TUDOR"/>
    <property type="match status" value="1"/>
</dbReference>
<dbReference type="GO" id="GO:0031332">
    <property type="term" value="C:RNAi effector complex"/>
    <property type="evidence" value="ECO:0007669"/>
    <property type="project" value="InterPro"/>
</dbReference>
<evidence type="ECO:0000256" key="11">
    <source>
        <dbReference type="PIRNR" id="PIRNR017179"/>
    </source>
</evidence>
<dbReference type="GO" id="GO:0006402">
    <property type="term" value="P:mRNA catabolic process"/>
    <property type="evidence" value="ECO:0007669"/>
    <property type="project" value="UniProtKB-UniRule"/>
</dbReference>
<protein>
    <recommendedName>
        <fullName evidence="11">Ribonuclease</fullName>
    </recommendedName>
</protein>
<dbReference type="GO" id="GO:0034605">
    <property type="term" value="P:cellular response to heat"/>
    <property type="evidence" value="ECO:0007669"/>
    <property type="project" value="UniProtKB-ARBA"/>
</dbReference>
<dbReference type="GO" id="GO:0010494">
    <property type="term" value="C:cytoplasmic stress granule"/>
    <property type="evidence" value="ECO:0007669"/>
    <property type="project" value="UniProtKB-ARBA"/>
</dbReference>
<sequence>MASSTAAATGWYRGKVKAVPSGDCLVIMAITASRPGPPPEKTVTLSSLIAPRLARRGGVDEPFAWDSREYLRKLCIGKEVAFRVDYTVPSIGREFGSVFLGDKNVALLVVSEGWAKVREQGQQKGEASPFLAELLRLEDQAKQQGLGRWSKVSGAAEAPSMGRRAVIESVSETEGNTEEPNGDVSAEPRAPLTSAQRLAVSAASSSEVSPDPFGVEAKYFTELRVLNREVRIVLEGVDKFSNLIGSVYYPDGESAKDLALELVENGLAKFVEWSANMMEEDAKRLLKAAELQSKKNRLRMWTNYVPPATNSKAIHDQNFTGKVVEVVNVQMEYSRKVGTADGSAAATVTADSRVMDFGSVFLLSPVKVEGDDTPSPTPPTSASQPGVNIAELVVARGFGTVIRHRDFEERSNYYDALLAAESRAIAGKKGIHSAKDPPVMHITDLLMGSSKKARDFLPFLQRSRKIPAVVEYVLSGHRFKLLIPKETCSIAFSFSGVRCPGRDEPYSDEAIALMRRKIMQRDVEIEVETVDRTGTFLGSMWESRTNLAVPLLEAGLAKLQTSFGSDRIPDIYLLEQAEKSAKRQKLKIWENYVEGEEVTNGAAVESKQKEVLKVIGIQVHEVMVTEVLGGGKFYVQTVGDQKVASLQQQLASLNLQEAPVVGAFNPKKGDIVLAQFSADQSWNRAMIVNAPRGAVESPKDKFEVFYLDYGNQEVVPYSQLRPLDPSVSSAPSLAQLCSLAYVKIPSLEDDFGQEAAEYLSEHTLNSSKEFRAKVEERDTSGGKVKGQGTGTTLIVTLVAVDAEISINAAMLQEGLARLEKRKKWENKERLLALDNLEKFQEEARTARRGMWQYGDIQSDDEDTVLPVRKAGGRR</sequence>
<evidence type="ECO:0000256" key="4">
    <source>
        <dbReference type="ARBA" id="ARBA00022490"/>
    </source>
</evidence>
<evidence type="ECO:0000256" key="6">
    <source>
        <dbReference type="ARBA" id="ARBA00022722"/>
    </source>
</evidence>
<dbReference type="GO" id="GO:0048471">
    <property type="term" value="C:perinuclear region of cytoplasm"/>
    <property type="evidence" value="ECO:0007669"/>
    <property type="project" value="UniProtKB-SubCell"/>
</dbReference>
<dbReference type="SMART" id="SM00333">
    <property type="entry name" value="TUDOR"/>
    <property type="match status" value="1"/>
</dbReference>
<dbReference type="FunFam" id="2.40.50.90:FF:000011">
    <property type="entry name" value="Ribonuclease"/>
    <property type="match status" value="1"/>
</dbReference>
<feature type="domain" description="TNase-like" evidence="14">
    <location>
        <begin position="618"/>
        <end position="853"/>
    </location>
</feature>
<keyword evidence="16" id="KW-1185">Reference proteome</keyword>
<dbReference type="Pfam" id="PF00565">
    <property type="entry name" value="SNase"/>
    <property type="match status" value="4"/>
</dbReference>
<keyword evidence="10" id="KW-0007">Acetylation</keyword>
<keyword evidence="8" id="KW-0378">Hydrolase</keyword>
<dbReference type="GO" id="GO:0006397">
    <property type="term" value="P:mRNA processing"/>
    <property type="evidence" value="ECO:0007669"/>
    <property type="project" value="UniProtKB-ARBA"/>
</dbReference>
<dbReference type="InterPro" id="IPR035437">
    <property type="entry name" value="SNase_OB-fold_sf"/>
</dbReference>
<dbReference type="GO" id="GO:0031047">
    <property type="term" value="P:regulatory ncRNA-mediated gene silencing"/>
    <property type="evidence" value="ECO:0007669"/>
    <property type="project" value="UniProtKB-UniRule"/>
</dbReference>
<feature type="region of interest" description="Disordered" evidence="12">
    <location>
        <begin position="169"/>
        <end position="189"/>
    </location>
</feature>
<keyword evidence="7" id="KW-0677">Repeat</keyword>
<evidence type="ECO:0000256" key="1">
    <source>
        <dbReference type="ARBA" id="ARBA00004240"/>
    </source>
</evidence>
<dbReference type="GO" id="GO:0000932">
    <property type="term" value="C:P-body"/>
    <property type="evidence" value="ECO:0007669"/>
    <property type="project" value="UniProtKB-ARBA"/>
</dbReference>
<proteinExistence type="predicted"/>
<dbReference type="GO" id="GO:0005635">
    <property type="term" value="C:nuclear envelope"/>
    <property type="evidence" value="ECO:0007669"/>
    <property type="project" value="UniProtKB-ARBA"/>
</dbReference>